<gene>
    <name evidence="1" type="ORF">NCTC10005_04173</name>
</gene>
<accession>A0A0M7FTU0</accession>
<name>A0A0M7FTU0_ENTCL</name>
<dbReference type="EMBL" id="UGJB01000004">
    <property type="protein sequence ID" value="STQ11399.1"/>
    <property type="molecule type" value="Genomic_DNA"/>
</dbReference>
<organism evidence="1 2">
    <name type="scientific">Enterobacter cloacae</name>
    <dbReference type="NCBI Taxonomy" id="550"/>
    <lineage>
        <taxon>Bacteria</taxon>
        <taxon>Pseudomonadati</taxon>
        <taxon>Pseudomonadota</taxon>
        <taxon>Gammaproteobacteria</taxon>
        <taxon>Enterobacterales</taxon>
        <taxon>Enterobacteriaceae</taxon>
        <taxon>Enterobacter</taxon>
        <taxon>Enterobacter cloacae complex</taxon>
    </lineage>
</organism>
<sequence length="66" mass="7358">MQKQKLTPREFWLLVKAKADATLAEINNLASRGDCSLEWHLLEVASLSSLLKEQGEVPPLTSHDTV</sequence>
<protein>
    <submittedName>
        <fullName evidence="1">Uncharacterized protein</fullName>
    </submittedName>
</protein>
<proteinExistence type="predicted"/>
<dbReference type="Proteomes" id="UP000255106">
    <property type="component" value="Unassembled WGS sequence"/>
</dbReference>
<reference evidence="1 2" key="1">
    <citation type="submission" date="2018-06" db="EMBL/GenBank/DDBJ databases">
        <authorList>
            <consortium name="Pathogen Informatics"/>
            <person name="Doyle S."/>
        </authorList>
    </citation>
    <scope>NUCLEOTIDE SEQUENCE [LARGE SCALE GENOMIC DNA]</scope>
    <source>
        <strain evidence="1 2">NCTC10005</strain>
    </source>
</reference>
<dbReference type="AlphaFoldDB" id="A0A0M7FTU0"/>
<evidence type="ECO:0000313" key="1">
    <source>
        <dbReference type="EMBL" id="STQ11399.1"/>
    </source>
</evidence>
<evidence type="ECO:0000313" key="2">
    <source>
        <dbReference type="Proteomes" id="UP000255106"/>
    </source>
</evidence>